<dbReference type="AlphaFoldDB" id="A0A0S4PRT8"/>
<sequence>MLKSSHLLIKTAKQNGILPTQKSLIIFMFLNRIFSALFV</sequence>
<dbReference type="Proteomes" id="UP000064525">
    <property type="component" value="Chromosome I"/>
</dbReference>
<dbReference type="EMBL" id="LN907858">
    <property type="protein sequence ID" value="CUU39043.1"/>
    <property type="molecule type" value="Genomic_DNA"/>
</dbReference>
<protein>
    <submittedName>
        <fullName evidence="1">Uncharacterized protein</fullName>
    </submittedName>
</protein>
<dbReference type="KEGG" id="hty:BN2458_PEG0156"/>
<evidence type="ECO:0000313" key="2">
    <source>
        <dbReference type="Proteomes" id="UP000064525"/>
    </source>
</evidence>
<proteinExistence type="predicted"/>
<name>A0A0S4PRT8_9HELI</name>
<reference evidence="2" key="1">
    <citation type="submission" date="2015-11" db="EMBL/GenBank/DDBJ databases">
        <authorList>
            <person name="Anvar S.Y."/>
        </authorList>
    </citation>
    <scope>NUCLEOTIDE SEQUENCE [LARGE SCALE GENOMIC DNA]</scope>
</reference>
<evidence type="ECO:0000313" key="1">
    <source>
        <dbReference type="EMBL" id="CUU39043.1"/>
    </source>
</evidence>
<organism evidence="1 2">
    <name type="scientific">Helicobacter typhlonius</name>
    <dbReference type="NCBI Taxonomy" id="76936"/>
    <lineage>
        <taxon>Bacteria</taxon>
        <taxon>Pseudomonadati</taxon>
        <taxon>Campylobacterota</taxon>
        <taxon>Epsilonproteobacteria</taxon>
        <taxon>Campylobacterales</taxon>
        <taxon>Helicobacteraceae</taxon>
        <taxon>Helicobacter</taxon>
    </lineage>
</organism>
<accession>A0A0S4PRT8</accession>
<gene>
    <name evidence="1" type="ORF">BN2458_PEG0156</name>
</gene>